<feature type="compositionally biased region" description="Polar residues" evidence="5">
    <location>
        <begin position="1603"/>
        <end position="1613"/>
    </location>
</feature>
<keyword evidence="4" id="KW-0156">Chromatin regulator</keyword>
<feature type="region of interest" description="Disordered" evidence="5">
    <location>
        <begin position="1545"/>
        <end position="1613"/>
    </location>
</feature>
<feature type="compositionally biased region" description="Polar residues" evidence="5">
    <location>
        <begin position="62"/>
        <end position="84"/>
    </location>
</feature>
<feature type="compositionally biased region" description="Basic and acidic residues" evidence="5">
    <location>
        <begin position="1263"/>
        <end position="1276"/>
    </location>
</feature>
<feature type="region of interest" description="Disordered" evidence="5">
    <location>
        <begin position="775"/>
        <end position="796"/>
    </location>
</feature>
<feature type="compositionally biased region" description="Low complexity" evidence="5">
    <location>
        <begin position="442"/>
        <end position="456"/>
    </location>
</feature>
<keyword evidence="1" id="KW-0479">Metal-binding</keyword>
<dbReference type="InterPro" id="IPR046341">
    <property type="entry name" value="SET_dom_sf"/>
</dbReference>
<keyword evidence="2" id="KW-0863">Zinc-finger</keyword>
<feature type="compositionally biased region" description="Basic residues" evidence="5">
    <location>
        <begin position="1725"/>
        <end position="1737"/>
    </location>
</feature>
<feature type="compositionally biased region" description="Polar residues" evidence="5">
    <location>
        <begin position="608"/>
        <end position="617"/>
    </location>
</feature>
<reference evidence="7 8" key="1">
    <citation type="submission" date="2023-09" db="EMBL/GenBank/DDBJ databases">
        <title>Genomes of two closely related lineages of the louse Polyplax serrata with different host specificities.</title>
        <authorList>
            <person name="Martinu J."/>
            <person name="Tarabai H."/>
            <person name="Stefka J."/>
            <person name="Hypsa V."/>
        </authorList>
    </citation>
    <scope>NUCLEOTIDE SEQUENCE [LARGE SCALE GENOMIC DNA]</scope>
    <source>
        <strain evidence="7">98ZLc_SE</strain>
    </source>
</reference>
<dbReference type="CDD" id="cd10529">
    <property type="entry name" value="SET_SETD5-like"/>
    <property type="match status" value="1"/>
</dbReference>
<feature type="compositionally biased region" description="Basic and acidic residues" evidence="5">
    <location>
        <begin position="671"/>
        <end position="684"/>
    </location>
</feature>
<comment type="caution">
    <text evidence="7">The sequence shown here is derived from an EMBL/GenBank/DDBJ whole genome shotgun (WGS) entry which is preliminary data.</text>
</comment>
<dbReference type="Gene3D" id="3.30.40.10">
    <property type="entry name" value="Zinc/RING finger domain, C3HC4 (zinc finger)"/>
    <property type="match status" value="1"/>
</dbReference>
<evidence type="ECO:0000259" key="6">
    <source>
        <dbReference type="PROSITE" id="PS50280"/>
    </source>
</evidence>
<feature type="region of interest" description="Disordered" evidence="5">
    <location>
        <begin position="492"/>
        <end position="550"/>
    </location>
</feature>
<feature type="compositionally biased region" description="Polar residues" evidence="5">
    <location>
        <begin position="919"/>
        <end position="931"/>
    </location>
</feature>
<dbReference type="InterPro" id="IPR001965">
    <property type="entry name" value="Znf_PHD"/>
</dbReference>
<dbReference type="Proteomes" id="UP001359485">
    <property type="component" value="Unassembled WGS sequence"/>
</dbReference>
<dbReference type="SMART" id="SM00317">
    <property type="entry name" value="SET"/>
    <property type="match status" value="1"/>
</dbReference>
<feature type="region of interest" description="Disordered" evidence="5">
    <location>
        <begin position="2080"/>
        <end position="2184"/>
    </location>
</feature>
<feature type="compositionally biased region" description="Pro residues" evidence="5">
    <location>
        <begin position="2098"/>
        <end position="2113"/>
    </location>
</feature>
<dbReference type="SMART" id="SM00249">
    <property type="entry name" value="PHD"/>
    <property type="match status" value="1"/>
</dbReference>
<feature type="region of interest" description="Disordered" evidence="5">
    <location>
        <begin position="1456"/>
        <end position="1498"/>
    </location>
</feature>
<dbReference type="InterPro" id="IPR013083">
    <property type="entry name" value="Znf_RING/FYVE/PHD"/>
</dbReference>
<feature type="compositionally biased region" description="Acidic residues" evidence="5">
    <location>
        <begin position="787"/>
        <end position="796"/>
    </location>
</feature>
<dbReference type="CDD" id="cd15550">
    <property type="entry name" value="PHD_MLL5"/>
    <property type="match status" value="1"/>
</dbReference>
<feature type="compositionally biased region" description="Basic and acidic residues" evidence="5">
    <location>
        <begin position="1697"/>
        <end position="1724"/>
    </location>
</feature>
<proteinExistence type="predicted"/>
<gene>
    <name evidence="7" type="ORF">RUM44_000331</name>
</gene>
<dbReference type="PANTHER" id="PTHR46462">
    <property type="entry name" value="UPSET, ISOFORM A"/>
    <property type="match status" value="1"/>
</dbReference>
<feature type="region of interest" description="Disordered" evidence="5">
    <location>
        <begin position="1178"/>
        <end position="1428"/>
    </location>
</feature>
<dbReference type="InterPro" id="IPR011011">
    <property type="entry name" value="Znf_FYVE_PHD"/>
</dbReference>
<accession>A0ABR1B5L4</accession>
<dbReference type="SUPFAM" id="SSF57903">
    <property type="entry name" value="FYVE/PHD zinc finger"/>
    <property type="match status" value="1"/>
</dbReference>
<evidence type="ECO:0000313" key="8">
    <source>
        <dbReference type="Proteomes" id="UP001359485"/>
    </source>
</evidence>
<organism evidence="7 8">
    <name type="scientific">Polyplax serrata</name>
    <name type="common">Common mouse louse</name>
    <dbReference type="NCBI Taxonomy" id="468196"/>
    <lineage>
        <taxon>Eukaryota</taxon>
        <taxon>Metazoa</taxon>
        <taxon>Ecdysozoa</taxon>
        <taxon>Arthropoda</taxon>
        <taxon>Hexapoda</taxon>
        <taxon>Insecta</taxon>
        <taxon>Pterygota</taxon>
        <taxon>Neoptera</taxon>
        <taxon>Paraneoptera</taxon>
        <taxon>Psocodea</taxon>
        <taxon>Troctomorpha</taxon>
        <taxon>Phthiraptera</taxon>
        <taxon>Anoplura</taxon>
        <taxon>Polyplacidae</taxon>
        <taxon>Polyplax</taxon>
    </lineage>
</organism>
<feature type="compositionally biased region" description="Low complexity" evidence="5">
    <location>
        <begin position="525"/>
        <end position="546"/>
    </location>
</feature>
<feature type="compositionally biased region" description="Polar residues" evidence="5">
    <location>
        <begin position="1468"/>
        <end position="1486"/>
    </location>
</feature>
<feature type="compositionally biased region" description="Low complexity" evidence="5">
    <location>
        <begin position="501"/>
        <end position="515"/>
    </location>
</feature>
<dbReference type="SUPFAM" id="SSF82199">
    <property type="entry name" value="SET domain"/>
    <property type="match status" value="1"/>
</dbReference>
<protein>
    <recommendedName>
        <fullName evidence="6">SET domain-containing protein</fullName>
    </recommendedName>
</protein>
<dbReference type="PANTHER" id="PTHR46462:SF3">
    <property type="entry name" value="UPSET, ISOFORM A"/>
    <property type="match status" value="1"/>
</dbReference>
<evidence type="ECO:0000256" key="3">
    <source>
        <dbReference type="ARBA" id="ARBA00022833"/>
    </source>
</evidence>
<feature type="compositionally biased region" description="Basic and acidic residues" evidence="5">
    <location>
        <begin position="1236"/>
        <end position="1255"/>
    </location>
</feature>
<dbReference type="InterPro" id="IPR001214">
    <property type="entry name" value="SET_dom"/>
</dbReference>
<feature type="region of interest" description="Disordered" evidence="5">
    <location>
        <begin position="866"/>
        <end position="1025"/>
    </location>
</feature>
<feature type="compositionally biased region" description="Low complexity" evidence="5">
    <location>
        <begin position="874"/>
        <end position="883"/>
    </location>
</feature>
<dbReference type="EMBL" id="JAWJWF010000003">
    <property type="protein sequence ID" value="KAK6635082.1"/>
    <property type="molecule type" value="Genomic_DNA"/>
</dbReference>
<feature type="region of interest" description="Disordered" evidence="5">
    <location>
        <begin position="436"/>
        <end position="470"/>
    </location>
</feature>
<feature type="domain" description="SET" evidence="6">
    <location>
        <begin position="1031"/>
        <end position="1153"/>
    </location>
</feature>
<evidence type="ECO:0000256" key="4">
    <source>
        <dbReference type="ARBA" id="ARBA00022853"/>
    </source>
</evidence>
<dbReference type="Gene3D" id="2.170.270.10">
    <property type="entry name" value="SET domain"/>
    <property type="match status" value="1"/>
</dbReference>
<feature type="region of interest" description="Disordered" evidence="5">
    <location>
        <begin position="1"/>
        <end position="84"/>
    </location>
</feature>
<dbReference type="PROSITE" id="PS50280">
    <property type="entry name" value="SET"/>
    <property type="match status" value="1"/>
</dbReference>
<feature type="compositionally biased region" description="Basic and acidic residues" evidence="5">
    <location>
        <begin position="997"/>
        <end position="1020"/>
    </location>
</feature>
<feature type="compositionally biased region" description="Low complexity" evidence="5">
    <location>
        <begin position="982"/>
        <end position="995"/>
    </location>
</feature>
<feature type="region of interest" description="Disordered" evidence="5">
    <location>
        <begin position="1945"/>
        <end position="2037"/>
    </location>
</feature>
<feature type="compositionally biased region" description="Basic and acidic residues" evidence="5">
    <location>
        <begin position="971"/>
        <end position="981"/>
    </location>
</feature>
<evidence type="ECO:0000256" key="2">
    <source>
        <dbReference type="ARBA" id="ARBA00022771"/>
    </source>
</evidence>
<name>A0ABR1B5L4_POLSC</name>
<keyword evidence="8" id="KW-1185">Reference proteome</keyword>
<feature type="compositionally biased region" description="Basic and acidic residues" evidence="5">
    <location>
        <begin position="1945"/>
        <end position="1954"/>
    </location>
</feature>
<dbReference type="PROSITE" id="PS01359">
    <property type="entry name" value="ZF_PHD_1"/>
    <property type="match status" value="1"/>
</dbReference>
<dbReference type="InterPro" id="IPR019786">
    <property type="entry name" value="Zinc_finger_PHD-type_CS"/>
</dbReference>
<feature type="compositionally biased region" description="Polar residues" evidence="5">
    <location>
        <begin position="656"/>
        <end position="668"/>
    </location>
</feature>
<evidence type="ECO:0000256" key="1">
    <source>
        <dbReference type="ARBA" id="ARBA00022723"/>
    </source>
</evidence>
<feature type="compositionally biased region" description="Basic and acidic residues" evidence="5">
    <location>
        <begin position="1377"/>
        <end position="1393"/>
    </location>
</feature>
<feature type="region of interest" description="Disordered" evidence="5">
    <location>
        <begin position="656"/>
        <end position="684"/>
    </location>
</feature>
<feature type="compositionally biased region" description="Polar residues" evidence="5">
    <location>
        <begin position="1220"/>
        <end position="1235"/>
    </location>
</feature>
<evidence type="ECO:0000313" key="7">
    <source>
        <dbReference type="EMBL" id="KAK6635082.1"/>
    </source>
</evidence>
<feature type="compositionally biased region" description="Basic and acidic residues" evidence="5">
    <location>
        <begin position="1757"/>
        <end position="1775"/>
    </location>
</feature>
<feature type="compositionally biased region" description="Low complexity" evidence="5">
    <location>
        <begin position="1322"/>
        <end position="1350"/>
    </location>
</feature>
<feature type="region of interest" description="Disordered" evidence="5">
    <location>
        <begin position="1650"/>
        <end position="1816"/>
    </location>
</feature>
<dbReference type="Pfam" id="PF00856">
    <property type="entry name" value="SET"/>
    <property type="match status" value="1"/>
</dbReference>
<feature type="region of interest" description="Disordered" evidence="5">
    <location>
        <begin position="608"/>
        <end position="632"/>
    </location>
</feature>
<feature type="compositionally biased region" description="Basic and acidic residues" evidence="5">
    <location>
        <begin position="1283"/>
        <end position="1300"/>
    </location>
</feature>
<dbReference type="Pfam" id="PF20826">
    <property type="entry name" value="PHD_5"/>
    <property type="match status" value="1"/>
</dbReference>
<keyword evidence="3" id="KW-0862">Zinc</keyword>
<feature type="compositionally biased region" description="Basic and acidic residues" evidence="5">
    <location>
        <begin position="2085"/>
        <end position="2094"/>
    </location>
</feature>
<feature type="compositionally biased region" description="Basic residues" evidence="5">
    <location>
        <begin position="1306"/>
        <end position="1321"/>
    </location>
</feature>
<evidence type="ECO:0000256" key="5">
    <source>
        <dbReference type="SAM" id="MobiDB-lite"/>
    </source>
</evidence>
<sequence>MVGQTRGPSRPNLAPPRSFHPTSPPSSDQNRGPAGVSSDPETPDPNFPIKSETATVDEDTKTTAASESPGQKSQVNSNSNQKAESLQTHVKVLNSEVPQYVKKAPQITNNQILSIYPSGKSVETLKQIEKSEGHAGTGGSAKNEGQPNFVTMQQKINDKLLSNQIPVQRLPEQQQFILKQMGSSDNIVTMATAKITEPNQNYFAMLTNKPQTNYLNYLSLPVNQQNFIAVEQQQKNNFVVMEAQPKTNFVTVPSQKTNVQSSGQAYLVHGNGADLKQFNSYLAVTTKPGDTNGTTFFTMTPTKHTSGAQTAYLMTPKQSESSRTFVAVAQKPTDATYLALPANKNNENNKTTTYIAMEPNKADTNIIVTQVLPQSQQSPQLFQLEYAENDSGKAPGKYYNSRDNAVVQSVVPKLSCNANSTSSVMSTKTAITTVPPLTSVGSATSSAKRSTSSSKALTPSVASPGKSNVPPLATSGNISFVSSSGNVTFLSSPNGQTTAGSNTVTSSTLSSSETRWTTESEGKNDGNLSSQGNNSSPSTNTSVPANTVLSSNVPHSHQYLIPNVDNLKLAAESISKMMPSQSNSSSQSKPPGILKVHQADQNFQMHNYSKNETSGHPNHTAKFGYQDNPRRKYGQVENNKMPVKNVIKYSHNMYSNHQRSDKNQNFGSYKSRVESRPTNHQRMTEVKNSEILKSGKGAALMDYVKKEIKEESGDIHGQQTRIKKEDEDEEEGVEVRPVFDMRIPLVFQVVLTDHCYGMPMLLLRDEKPLPLEDDKESIISSDGKGEDGEETETAAEGEDSITRCICDLEHDDGYMVCCDKCSVWQHVACVFPDVRVGTPLPEEYLCDACHPRKLDRNRARALQLQRRKQIFNNSDSSDSSSSSLEIVPRTKETGPKKPVARRRVDTIPRKPVKVGKGDSGNNDSVVKNTLLKQRRRDSNLKPSPQVGRRTKLKRKLESRLPRTAVRRKSKNKEVLKSDKDCSSSSGGNNNNNNNNYHQKERSDRNDGSEESTRKSPDIRTRLQMLKSTSLKELSLKASQRVRCRLSHLPQGDAILVTSCSLSRGQLIVEIRGKFLLSEEQPGKSDCLFFYRFPKDDSEIVVDGTGQENLTRYARRSCRPNAQMKHCIVKGSLRLYLVAGEDMGKNQEITIAHNSINDNSFTQKDGCLCKSKDCPFFLPKNSQNTSTERRKRGRRRTVSEESEGSPMKNKKEKPEPPRRNTVTQSSRSPSSPIQTEPRSDKEKDRKLTRDERKIEQAMKIFAQMERDTARKKDKDRPQMPVSNNRKDSHVSSKADSDKESPVESNKTRRRRRRRRRRSRKVRLSSTASSTTLTQFNSGDSDLSSGDELPSPGRKGSSKDSRDEDMQSPIDKLSSPRSLRRDSCSSREKEKRHDAAGLLLALGGRYLPGQKTPTREKESENEGSPPTPLSSACLLVAAAVGPLAPGFRFPKTKKGLMNEWLSKSPEHSTQDFSPTPEATTLNAQSESSLPPGAPKLSNLSNRLFNFPIDSKSIDAGKDSRIILDGRGTGSGTPAGFGKKRWLRQAISEESDAPQGQSSPPCPPDNVTPLKKRRLARESLSSDPPTTPPMPPITTQAKEDRLYVRDSNSPESPTIIDTESEISLAERVDALRREYLEAQERNLLKTYGRYENECTTRSEKDSEEYERFNNFQTSPQRVPENLSYKYSEDKSEEVAPTVEKPLDLTGEKEKEESSDVDMDNEKVESSPKHLRKVRSRKGGTKKGCNEVRTSPRFRKGTKVRKSESEAKGRSKENEEKVSDGSCIQKSDNVDGVRSQGRVPPPTQCVEVPTRNLDPRLRNNSGYLKTESVENHEAEINVVDNPREIKPDANYEVTEEADVSSRTCLKTDKLNRTSKRDVISNQMLADNFDRCKQEEEDVRDVKVDDPDEKIVQNGFEKVKVEESNRGLEARYAQGPRFFKCEVASENSLELHTDSKSNEDLEQFSTAPADKSAPTKRKLSITEYLKRKKGGATTGGKSSSVTPVLEEDSGATVSPHEGMSPLASSPSDEDRSRVSLPTPTLPPVFFEMDKVLEKPSSGVRFKSEPTELERQRENLTERLRREFGLLIADDEPKPIKMDAEDLMPPPPPPPNCPYPSYPAEPADYLDSLGKRSLYHPPTQTLPQSAIYPVGSSNPPNPCSFNSPYSSLPPLPTHSSHEDKRKDRKSKKFK</sequence>